<protein>
    <submittedName>
        <fullName evidence="3">Alpha/beta hydrolase</fullName>
    </submittedName>
</protein>
<organism evidence="3 4">
    <name type="scientific">Fodinicurvata halophila</name>
    <dbReference type="NCBI Taxonomy" id="1419723"/>
    <lineage>
        <taxon>Bacteria</taxon>
        <taxon>Pseudomonadati</taxon>
        <taxon>Pseudomonadota</taxon>
        <taxon>Alphaproteobacteria</taxon>
        <taxon>Rhodospirillales</taxon>
        <taxon>Rhodovibrionaceae</taxon>
        <taxon>Fodinicurvata</taxon>
    </lineage>
</organism>
<dbReference type="Gene3D" id="3.40.50.1820">
    <property type="entry name" value="alpha/beta hydrolase"/>
    <property type="match status" value="1"/>
</dbReference>
<gene>
    <name evidence="3" type="ORF">ACFOW6_03305</name>
</gene>
<evidence type="ECO:0000259" key="2">
    <source>
        <dbReference type="Pfam" id="PF12146"/>
    </source>
</evidence>
<evidence type="ECO:0000313" key="3">
    <source>
        <dbReference type="EMBL" id="MFC4350568.1"/>
    </source>
</evidence>
<dbReference type="InterPro" id="IPR051044">
    <property type="entry name" value="MAG_DAG_Lipase"/>
</dbReference>
<sequence>MFLSACAPRNAPPGPGDTEPEIMIGEDGDSGTLITQDGLKLPLRIWMPEDRARPDAVVLAVHGFNDYSHAFENAGENFAEQGIAVYAYDQRGFGEAPHRGLWPGKEVMAEDLRTAANLLRQRHAGIPLHVLGESMGGAVAVLAATTDSGLPADSLVLSAPAVWARSTQPWYQRVALWAAVRTVPWFTPSGEGLQRQASDNIEMLRELGRDPLVLKRSRVDAIYGLVNLMDAALAAAPELEIPTLVLYGKKDEIVPRKPVDRFWEALPSNEGHRYALYEDGWHLLLRDLQAEVVISDIAAWVEEDDRDRLPSSAEVLTKKMPAS</sequence>
<dbReference type="GO" id="GO:0016787">
    <property type="term" value="F:hydrolase activity"/>
    <property type="evidence" value="ECO:0007669"/>
    <property type="project" value="UniProtKB-KW"/>
</dbReference>
<dbReference type="Proteomes" id="UP001595799">
    <property type="component" value="Unassembled WGS sequence"/>
</dbReference>
<evidence type="ECO:0000256" key="1">
    <source>
        <dbReference type="SAM" id="MobiDB-lite"/>
    </source>
</evidence>
<dbReference type="InterPro" id="IPR000073">
    <property type="entry name" value="AB_hydrolase_1"/>
</dbReference>
<reference evidence="4" key="1">
    <citation type="journal article" date="2019" name="Int. J. Syst. Evol. Microbiol.">
        <title>The Global Catalogue of Microorganisms (GCM) 10K type strain sequencing project: providing services to taxonomists for standard genome sequencing and annotation.</title>
        <authorList>
            <consortium name="The Broad Institute Genomics Platform"/>
            <consortium name="The Broad Institute Genome Sequencing Center for Infectious Disease"/>
            <person name="Wu L."/>
            <person name="Ma J."/>
        </authorList>
    </citation>
    <scope>NUCLEOTIDE SEQUENCE [LARGE SCALE GENOMIC DNA]</scope>
    <source>
        <strain evidence="4">CECT 8472</strain>
    </source>
</reference>
<dbReference type="PRINTS" id="PR00111">
    <property type="entry name" value="ABHYDROLASE"/>
</dbReference>
<keyword evidence="3" id="KW-0378">Hydrolase</keyword>
<proteinExistence type="predicted"/>
<name>A0ABV8UIA3_9PROT</name>
<dbReference type="InterPro" id="IPR022742">
    <property type="entry name" value="Hydrolase_4"/>
</dbReference>
<dbReference type="PANTHER" id="PTHR11614">
    <property type="entry name" value="PHOSPHOLIPASE-RELATED"/>
    <property type="match status" value="1"/>
</dbReference>
<comment type="caution">
    <text evidence="3">The sequence shown here is derived from an EMBL/GenBank/DDBJ whole genome shotgun (WGS) entry which is preliminary data.</text>
</comment>
<evidence type="ECO:0000313" key="4">
    <source>
        <dbReference type="Proteomes" id="UP001595799"/>
    </source>
</evidence>
<dbReference type="InterPro" id="IPR029058">
    <property type="entry name" value="AB_hydrolase_fold"/>
</dbReference>
<accession>A0ABV8UIA3</accession>
<dbReference type="EMBL" id="JBHSCW010000001">
    <property type="protein sequence ID" value="MFC4350568.1"/>
    <property type="molecule type" value="Genomic_DNA"/>
</dbReference>
<feature type="compositionally biased region" description="Acidic residues" evidence="1">
    <location>
        <begin position="18"/>
        <end position="29"/>
    </location>
</feature>
<feature type="domain" description="Serine aminopeptidase S33" evidence="2">
    <location>
        <begin position="53"/>
        <end position="288"/>
    </location>
</feature>
<dbReference type="SUPFAM" id="SSF53474">
    <property type="entry name" value="alpha/beta-Hydrolases"/>
    <property type="match status" value="1"/>
</dbReference>
<feature type="region of interest" description="Disordered" evidence="1">
    <location>
        <begin position="1"/>
        <end position="29"/>
    </location>
</feature>
<dbReference type="RefSeq" id="WP_382420902.1">
    <property type="nucleotide sequence ID" value="NZ_JBHSCW010000001.1"/>
</dbReference>
<dbReference type="Pfam" id="PF12146">
    <property type="entry name" value="Hydrolase_4"/>
    <property type="match status" value="1"/>
</dbReference>
<keyword evidence="4" id="KW-1185">Reference proteome</keyword>